<evidence type="ECO:0000313" key="5">
    <source>
        <dbReference type="EMBL" id="PJJ73100.1"/>
    </source>
</evidence>
<dbReference type="GO" id="GO:0003700">
    <property type="term" value="F:DNA-binding transcription factor activity"/>
    <property type="evidence" value="ECO:0007669"/>
    <property type="project" value="InterPro"/>
</dbReference>
<reference evidence="5 6" key="1">
    <citation type="submission" date="2017-11" db="EMBL/GenBank/DDBJ databases">
        <title>Genomic Encyclopedia of Archaeal and Bacterial Type Strains, Phase II (KMG-II): From Individual Species to Whole Genera.</title>
        <authorList>
            <person name="Goeker M."/>
        </authorList>
    </citation>
    <scope>NUCLEOTIDE SEQUENCE [LARGE SCALE GENOMIC DNA]</scope>
    <source>
        <strain evidence="5 6">DSM 27393</strain>
    </source>
</reference>
<dbReference type="RefSeq" id="WP_100365226.1">
    <property type="nucleotide sequence ID" value="NZ_PGFF01000001.1"/>
</dbReference>
<dbReference type="PANTHER" id="PTHR30204:SF94">
    <property type="entry name" value="HEAVY METAL-DEPENDENT TRANSCRIPTIONAL REGULATOR HI_0293-RELATED"/>
    <property type="match status" value="1"/>
</dbReference>
<dbReference type="Pfam" id="PF00376">
    <property type="entry name" value="MerR"/>
    <property type="match status" value="1"/>
</dbReference>
<evidence type="ECO:0000313" key="6">
    <source>
        <dbReference type="Proteomes" id="UP000228758"/>
    </source>
</evidence>
<dbReference type="SMART" id="SM00422">
    <property type="entry name" value="HTH_MERR"/>
    <property type="match status" value="1"/>
</dbReference>
<keyword evidence="3" id="KW-0804">Transcription</keyword>
<dbReference type="AlphaFoldDB" id="A0A2M9CMI3"/>
<keyword evidence="1" id="KW-0805">Transcription regulation</keyword>
<dbReference type="SUPFAM" id="SSF46955">
    <property type="entry name" value="Putative DNA-binding domain"/>
    <property type="match status" value="1"/>
</dbReference>
<dbReference type="InterPro" id="IPR047057">
    <property type="entry name" value="MerR_fam"/>
</dbReference>
<dbReference type="Proteomes" id="UP000228758">
    <property type="component" value="Unassembled WGS sequence"/>
</dbReference>
<dbReference type="EMBL" id="PGFF01000001">
    <property type="protein sequence ID" value="PJJ73100.1"/>
    <property type="molecule type" value="Genomic_DNA"/>
</dbReference>
<keyword evidence="2 5" id="KW-0238">DNA-binding</keyword>
<accession>A0A2M9CMI3</accession>
<dbReference type="PROSITE" id="PS00552">
    <property type="entry name" value="HTH_MERR_1"/>
    <property type="match status" value="1"/>
</dbReference>
<protein>
    <submittedName>
        <fullName evidence="5">DNA-binding transcriptional MerR regulator</fullName>
    </submittedName>
</protein>
<sequence length="129" mass="14314">MRIGELARRAGVTVKAVRYYESLGLLRAGRSANGYRDFDEVHLALVREVHLLGSLGIPADETRPFLDCILTGNSRGDDCSESLETYRATLATLDDRIRDLAARRDRIATLLSAADERSTPRCEFSTTIV</sequence>
<dbReference type="InterPro" id="IPR000551">
    <property type="entry name" value="MerR-type_HTH_dom"/>
</dbReference>
<evidence type="ECO:0000256" key="2">
    <source>
        <dbReference type="ARBA" id="ARBA00023125"/>
    </source>
</evidence>
<keyword evidence="6" id="KW-1185">Reference proteome</keyword>
<gene>
    <name evidence="5" type="ORF">CLV46_2684</name>
</gene>
<feature type="domain" description="HTH merR-type" evidence="4">
    <location>
        <begin position="1"/>
        <end position="68"/>
    </location>
</feature>
<name>A0A2M9CMI3_9MICO</name>
<dbReference type="InterPro" id="IPR009061">
    <property type="entry name" value="DNA-bd_dom_put_sf"/>
</dbReference>
<evidence type="ECO:0000256" key="1">
    <source>
        <dbReference type="ARBA" id="ARBA00023015"/>
    </source>
</evidence>
<dbReference type="Gene3D" id="1.10.1660.10">
    <property type="match status" value="1"/>
</dbReference>
<dbReference type="PROSITE" id="PS50937">
    <property type="entry name" value="HTH_MERR_2"/>
    <property type="match status" value="1"/>
</dbReference>
<organism evidence="5 6">
    <name type="scientific">Diaminobutyricimonas aerilata</name>
    <dbReference type="NCBI Taxonomy" id="1162967"/>
    <lineage>
        <taxon>Bacteria</taxon>
        <taxon>Bacillati</taxon>
        <taxon>Actinomycetota</taxon>
        <taxon>Actinomycetes</taxon>
        <taxon>Micrococcales</taxon>
        <taxon>Microbacteriaceae</taxon>
        <taxon>Diaminobutyricimonas</taxon>
    </lineage>
</organism>
<dbReference type="GO" id="GO:0003677">
    <property type="term" value="F:DNA binding"/>
    <property type="evidence" value="ECO:0007669"/>
    <property type="project" value="UniProtKB-KW"/>
</dbReference>
<evidence type="ECO:0000256" key="3">
    <source>
        <dbReference type="ARBA" id="ARBA00023163"/>
    </source>
</evidence>
<dbReference type="PANTHER" id="PTHR30204">
    <property type="entry name" value="REDOX-CYCLING DRUG-SENSING TRANSCRIPTIONAL ACTIVATOR SOXR"/>
    <property type="match status" value="1"/>
</dbReference>
<dbReference type="OrthoDB" id="9802039at2"/>
<evidence type="ECO:0000259" key="4">
    <source>
        <dbReference type="PROSITE" id="PS50937"/>
    </source>
</evidence>
<proteinExistence type="predicted"/>
<comment type="caution">
    <text evidence="5">The sequence shown here is derived from an EMBL/GenBank/DDBJ whole genome shotgun (WGS) entry which is preliminary data.</text>
</comment>
<dbReference type="PRINTS" id="PR00040">
    <property type="entry name" value="HTHMERR"/>
</dbReference>